<sequence length="284" mass="31663">MPKSMKGGRDSEFLVTPPSLGDVADLPPAMVSCGTDTERESIVPICPHFTFSSAHSAADIKDTSNLPDFLPSPDDFVAGYFESTSDDTQQSFMDMESGLTCDSIDLDILMNAEEHRLLTQAERNEIYDFIDTNIPRGGNFEEPVQTYNDYMNDPLLPYFDCLPDACNTDTRSHWKSGASSTYSSPAMDSPISVDIPDLRKWLADDVDVFHPVMNLHEYNPIRDSVEDHCTISEVTTREALRADMALLQVHNKVIPGKLYYKSLDQTNKQGSQYQLENIKPSGTG</sequence>
<protein>
    <submittedName>
        <fullName evidence="1">Uncharacterized protein</fullName>
    </submittedName>
</protein>
<name>A0A0D2QAH7_HYPSF</name>
<reference evidence="2" key="1">
    <citation type="submission" date="2014-04" db="EMBL/GenBank/DDBJ databases">
        <title>Evolutionary Origins and Diversification of the Mycorrhizal Mutualists.</title>
        <authorList>
            <consortium name="DOE Joint Genome Institute"/>
            <consortium name="Mycorrhizal Genomics Consortium"/>
            <person name="Kohler A."/>
            <person name="Kuo A."/>
            <person name="Nagy L.G."/>
            <person name="Floudas D."/>
            <person name="Copeland A."/>
            <person name="Barry K.W."/>
            <person name="Cichocki N."/>
            <person name="Veneault-Fourrey C."/>
            <person name="LaButti K."/>
            <person name="Lindquist E.A."/>
            <person name="Lipzen A."/>
            <person name="Lundell T."/>
            <person name="Morin E."/>
            <person name="Murat C."/>
            <person name="Riley R."/>
            <person name="Ohm R."/>
            <person name="Sun H."/>
            <person name="Tunlid A."/>
            <person name="Henrissat B."/>
            <person name="Grigoriev I.V."/>
            <person name="Hibbett D.S."/>
            <person name="Martin F."/>
        </authorList>
    </citation>
    <scope>NUCLEOTIDE SEQUENCE [LARGE SCALE GENOMIC DNA]</scope>
    <source>
        <strain evidence="2">FD-334 SS-4</strain>
    </source>
</reference>
<dbReference type="Proteomes" id="UP000054270">
    <property type="component" value="Unassembled WGS sequence"/>
</dbReference>
<accession>A0A0D2QAH7</accession>
<proteinExistence type="predicted"/>
<gene>
    <name evidence="1" type="ORF">HYPSUDRAFT_62263</name>
</gene>
<evidence type="ECO:0000313" key="1">
    <source>
        <dbReference type="EMBL" id="KJA28620.1"/>
    </source>
</evidence>
<keyword evidence="2" id="KW-1185">Reference proteome</keyword>
<evidence type="ECO:0000313" key="2">
    <source>
        <dbReference type="Proteomes" id="UP000054270"/>
    </source>
</evidence>
<organism evidence="1 2">
    <name type="scientific">Hypholoma sublateritium (strain FD-334 SS-4)</name>
    <dbReference type="NCBI Taxonomy" id="945553"/>
    <lineage>
        <taxon>Eukaryota</taxon>
        <taxon>Fungi</taxon>
        <taxon>Dikarya</taxon>
        <taxon>Basidiomycota</taxon>
        <taxon>Agaricomycotina</taxon>
        <taxon>Agaricomycetes</taxon>
        <taxon>Agaricomycetidae</taxon>
        <taxon>Agaricales</taxon>
        <taxon>Agaricineae</taxon>
        <taxon>Strophariaceae</taxon>
        <taxon>Hypholoma</taxon>
    </lineage>
</organism>
<dbReference type="EMBL" id="KN817521">
    <property type="protein sequence ID" value="KJA28620.1"/>
    <property type="molecule type" value="Genomic_DNA"/>
</dbReference>
<dbReference type="AlphaFoldDB" id="A0A0D2QAH7"/>